<protein>
    <submittedName>
        <fullName evidence="1">Rhamnosyl transferase</fullName>
    </submittedName>
</protein>
<dbReference type="RefSeq" id="WP_255331152.1">
    <property type="nucleotide sequence ID" value="NZ_JAKZEU010000009.1"/>
</dbReference>
<evidence type="ECO:0000313" key="1">
    <source>
        <dbReference type="EMBL" id="MCQ0972155.1"/>
    </source>
</evidence>
<dbReference type="GO" id="GO:0016740">
    <property type="term" value="F:transferase activity"/>
    <property type="evidence" value="ECO:0007669"/>
    <property type="project" value="UniProtKB-KW"/>
</dbReference>
<dbReference type="EMBL" id="JAKZEU010000009">
    <property type="protein sequence ID" value="MCQ0972155.1"/>
    <property type="molecule type" value="Genomic_DNA"/>
</dbReference>
<keyword evidence="2" id="KW-1185">Reference proteome</keyword>
<dbReference type="Proteomes" id="UP001203945">
    <property type="component" value="Unassembled WGS sequence"/>
</dbReference>
<gene>
    <name evidence="1" type="ORF">MLD63_17180</name>
</gene>
<keyword evidence="1" id="KW-0808">Transferase</keyword>
<accession>A0ABT1MV25</accession>
<evidence type="ECO:0000313" key="2">
    <source>
        <dbReference type="Proteomes" id="UP001203945"/>
    </source>
</evidence>
<proteinExistence type="predicted"/>
<dbReference type="Pfam" id="PF11316">
    <property type="entry name" value="Rhamno_transf"/>
    <property type="match status" value="1"/>
</dbReference>
<organism evidence="1 2">
    <name type="scientific">Paracoccus albicereus</name>
    <dbReference type="NCBI Taxonomy" id="2922394"/>
    <lineage>
        <taxon>Bacteria</taxon>
        <taxon>Pseudomonadati</taxon>
        <taxon>Pseudomonadota</taxon>
        <taxon>Alphaproteobacteria</taxon>
        <taxon>Rhodobacterales</taxon>
        <taxon>Paracoccaceae</taxon>
        <taxon>Paracoccus</taxon>
    </lineage>
</organism>
<name>A0ABT1MV25_9RHOB</name>
<comment type="caution">
    <text evidence="1">The sequence shown here is derived from an EMBL/GenBank/DDBJ whole genome shotgun (WGS) entry which is preliminary data.</text>
</comment>
<sequence>MRIQMLGLCRFSYLGLRGFQKDHASFEERRAFLYDPDRLERRWFWFQHVMLPAWLAQTDPDFTLVVMTGPDLPQPWLDRLHELAAQVAQLRVSLVPPMERHLPACMAAVAPHIDASADVVGHFRHDDDDAVAVDFIARAKADFGDAHGVWKRHGILCLDHMRGVMAQVAKGDLRVQPRMCYNMGVAQTIFLPPNVQRTALHYEHWKIGLWMPGVSIGSPLMFLRLIHGDSDSGDTGPGFPWSMPQTEVSAILLDRFRIEITRLEEGAHRFG</sequence>
<reference evidence="1 2" key="1">
    <citation type="submission" date="2022-03" db="EMBL/GenBank/DDBJ databases">
        <authorList>
            <person name="He Y."/>
        </authorList>
    </citation>
    <scope>NUCLEOTIDE SEQUENCE [LARGE SCALE GENOMIC DNA]</scope>
    <source>
        <strain evidence="1 2">TK19116</strain>
    </source>
</reference>
<dbReference type="InterPro" id="IPR021466">
    <property type="entry name" value="Put_rhamnosyl_transferase"/>
</dbReference>